<dbReference type="Pfam" id="PF09976">
    <property type="entry name" value="TPR_21"/>
    <property type="match status" value="1"/>
</dbReference>
<dbReference type="PANTHER" id="PTHR30483:SF6">
    <property type="entry name" value="PERIPLASMIC BINDING PROTEIN OF ABC TRANSPORTER FOR NATURAL AMINO ACIDS"/>
    <property type="match status" value="1"/>
</dbReference>
<organism evidence="6 7">
    <name type="scientific">Spirosoma arboris</name>
    <dbReference type="NCBI Taxonomy" id="2682092"/>
    <lineage>
        <taxon>Bacteria</taxon>
        <taxon>Pseudomonadati</taxon>
        <taxon>Bacteroidota</taxon>
        <taxon>Cytophagia</taxon>
        <taxon>Cytophagales</taxon>
        <taxon>Cytophagaceae</taxon>
        <taxon>Spirosoma</taxon>
    </lineage>
</organism>
<dbReference type="InterPro" id="IPR028081">
    <property type="entry name" value="Leu-bd"/>
</dbReference>
<feature type="signal peptide" evidence="3">
    <location>
        <begin position="1"/>
        <end position="26"/>
    </location>
</feature>
<keyword evidence="7" id="KW-1185">Reference proteome</keyword>
<evidence type="ECO:0000259" key="5">
    <source>
        <dbReference type="Pfam" id="PF13458"/>
    </source>
</evidence>
<comment type="similarity">
    <text evidence="1">Belongs to the leucine-binding protein family.</text>
</comment>
<dbReference type="CDD" id="cd06268">
    <property type="entry name" value="PBP1_ABC_transporter_LIVBP-like"/>
    <property type="match status" value="1"/>
</dbReference>
<evidence type="ECO:0000256" key="2">
    <source>
        <dbReference type="ARBA" id="ARBA00022729"/>
    </source>
</evidence>
<dbReference type="RefSeq" id="WP_157589338.1">
    <property type="nucleotide sequence ID" value="NZ_WPIN01000016.1"/>
</dbReference>
<dbReference type="Proteomes" id="UP000436006">
    <property type="component" value="Unassembled WGS sequence"/>
</dbReference>
<feature type="domain" description="Ancillary SecYEG translocon subunit/Cell division coordinator CpoB TPR" evidence="4">
    <location>
        <begin position="25"/>
        <end position="139"/>
    </location>
</feature>
<evidence type="ECO:0000256" key="1">
    <source>
        <dbReference type="ARBA" id="ARBA00010062"/>
    </source>
</evidence>
<accession>A0A7K1SL34</accession>
<evidence type="ECO:0000313" key="6">
    <source>
        <dbReference type="EMBL" id="MVM34520.1"/>
    </source>
</evidence>
<evidence type="ECO:0000259" key="4">
    <source>
        <dbReference type="Pfam" id="PF09976"/>
    </source>
</evidence>
<protein>
    <submittedName>
        <fullName evidence="6">Tetratricopeptide repeat protein</fullName>
    </submittedName>
</protein>
<dbReference type="InterPro" id="IPR028082">
    <property type="entry name" value="Peripla_BP_I"/>
</dbReference>
<evidence type="ECO:0000313" key="7">
    <source>
        <dbReference type="Proteomes" id="UP000436006"/>
    </source>
</evidence>
<dbReference type="PANTHER" id="PTHR30483">
    <property type="entry name" value="LEUCINE-SPECIFIC-BINDING PROTEIN"/>
    <property type="match status" value="1"/>
</dbReference>
<reference evidence="6 7" key="1">
    <citation type="submission" date="2019-12" db="EMBL/GenBank/DDBJ databases">
        <title>Spirosoma sp. HMF4905 genome sequencing and assembly.</title>
        <authorList>
            <person name="Kang H."/>
            <person name="Cha I."/>
            <person name="Kim H."/>
            <person name="Joh K."/>
        </authorList>
    </citation>
    <scope>NUCLEOTIDE SEQUENCE [LARGE SCALE GENOMIC DNA]</scope>
    <source>
        <strain evidence="6 7">HMF4905</strain>
    </source>
</reference>
<dbReference type="Gene3D" id="1.25.40.10">
    <property type="entry name" value="Tetratricopeptide repeat domain"/>
    <property type="match status" value="1"/>
</dbReference>
<dbReference type="InterPro" id="IPR051010">
    <property type="entry name" value="BCAA_transport"/>
</dbReference>
<dbReference type="Gene3D" id="3.40.50.2300">
    <property type="match status" value="2"/>
</dbReference>
<keyword evidence="2 3" id="KW-0732">Signal</keyword>
<feature type="chain" id="PRO_5029710065" evidence="3">
    <location>
        <begin position="27"/>
        <end position="591"/>
    </location>
</feature>
<proteinExistence type="inferred from homology"/>
<sequence>MNVKSSWYTLWVVCLLWLLNRQKATAQIAPEAQRRYNAAVKLVQTGDYERAKTDLNGLIQQRGPLAPYASYYYAIAAFRQKNFAQSRLMLKQLLEYFPDWSKLNDANYLLAAVSMELGQYEEALTVIQQISDPAFRPDITKLEQNFLPRITDLNRLKQLNKDFPNDRVIGLTLIDLIQRTASDKDDLELSDRLTNRFGVPGVAATQPSTTAAAGTANQSTAPIMAPTRSSRAKGYYNIAVMFPFRLDEFNADKRRTNQYVYDLYDGIKMAKTRLQEEGITVNVFAYDLENDANKTLELVNSPAFAQTDLIIGPLYIEPNRIASAYANQNNIVLLNPIATSSELVANQPLSFMAQPSMNQQAKKVADYIRSLNGSRRAAIYFGTSRKDSLLAMTYQNELKQQNYTIVDFRKVSGTAQSMADAMKLTEKPTATRPVNATATINLGHVFFASSNEDDGAQMLDALSRRKVSAPVVTTASAFDFYRNAGSTFNRRDLYLLYPDFIDTSREPVVAFQEQYVAKRNTIPSVFASEGYDMMLFFGRQLAKNGLQTRTRSNLHSDTDDYLLSGFDYTQTNENQIVPIVKYEDGRLVKVN</sequence>
<dbReference type="InterPro" id="IPR018704">
    <property type="entry name" value="SecYEG/CpoB_TPR"/>
</dbReference>
<dbReference type="AlphaFoldDB" id="A0A7K1SL34"/>
<comment type="caution">
    <text evidence="6">The sequence shown here is derived from an EMBL/GenBank/DDBJ whole genome shotgun (WGS) entry which is preliminary data.</text>
</comment>
<dbReference type="SUPFAM" id="SSF48452">
    <property type="entry name" value="TPR-like"/>
    <property type="match status" value="1"/>
</dbReference>
<gene>
    <name evidence="6" type="ORF">GO755_31110</name>
</gene>
<evidence type="ECO:0000256" key="3">
    <source>
        <dbReference type="SAM" id="SignalP"/>
    </source>
</evidence>
<dbReference type="EMBL" id="WPIN01000016">
    <property type="protein sequence ID" value="MVM34520.1"/>
    <property type="molecule type" value="Genomic_DNA"/>
</dbReference>
<dbReference type="InterPro" id="IPR011990">
    <property type="entry name" value="TPR-like_helical_dom_sf"/>
</dbReference>
<feature type="domain" description="Leucine-binding protein" evidence="5">
    <location>
        <begin position="265"/>
        <end position="551"/>
    </location>
</feature>
<dbReference type="Pfam" id="PF13458">
    <property type="entry name" value="Peripla_BP_6"/>
    <property type="match status" value="1"/>
</dbReference>
<dbReference type="SUPFAM" id="SSF53822">
    <property type="entry name" value="Periplasmic binding protein-like I"/>
    <property type="match status" value="1"/>
</dbReference>
<name>A0A7K1SL34_9BACT</name>